<feature type="signal peptide" evidence="2">
    <location>
        <begin position="1"/>
        <end position="26"/>
    </location>
</feature>
<dbReference type="KEGG" id="hbe:BEI_3412"/>
<name>A0A291PC24_9GAMM</name>
<evidence type="ECO:0000256" key="1">
    <source>
        <dbReference type="ARBA" id="ARBA00022729"/>
    </source>
</evidence>
<dbReference type="InterPro" id="IPR018389">
    <property type="entry name" value="DctP_fam"/>
</dbReference>
<dbReference type="EMBL" id="CP021435">
    <property type="protein sequence ID" value="ATJ84399.1"/>
    <property type="molecule type" value="Genomic_DNA"/>
</dbReference>
<reference evidence="3 4" key="1">
    <citation type="journal article" date="2017" name="Sci. Rep.">
        <title>Revealing the Saline Adaptation Strategies of the Halophilic Bacterium Halomonas beimenensis through High-throughput Omics and Transposon Mutagenesis Approaches.</title>
        <authorList>
            <person name="Chen Y.H."/>
            <person name="Lin S.S."/>
            <person name="Shyu Y.T."/>
        </authorList>
    </citation>
    <scope>NUCLEOTIDE SEQUENCE [LARGE SCALE GENOMIC DNA]</scope>
    <source>
        <strain evidence="3 4">NTU-111</strain>
    </source>
</reference>
<evidence type="ECO:0000313" key="4">
    <source>
        <dbReference type="Proteomes" id="UP000219993"/>
    </source>
</evidence>
<dbReference type="PANTHER" id="PTHR33376:SF5">
    <property type="entry name" value="EXTRACYTOPLASMIC SOLUTE RECEPTOR PROTEIN"/>
    <property type="match status" value="1"/>
</dbReference>
<dbReference type="GO" id="GO:0055085">
    <property type="term" value="P:transmembrane transport"/>
    <property type="evidence" value="ECO:0007669"/>
    <property type="project" value="InterPro"/>
</dbReference>
<dbReference type="RefSeq" id="WP_097790601.1">
    <property type="nucleotide sequence ID" value="NZ_BAAADT010000043.1"/>
</dbReference>
<dbReference type="Pfam" id="PF03480">
    <property type="entry name" value="DctP"/>
    <property type="match status" value="1"/>
</dbReference>
<keyword evidence="4" id="KW-1185">Reference proteome</keyword>
<organism evidence="3 4">
    <name type="scientific">Halomonas beimenensis</name>
    <dbReference type="NCBI Taxonomy" id="475662"/>
    <lineage>
        <taxon>Bacteria</taxon>
        <taxon>Pseudomonadati</taxon>
        <taxon>Pseudomonadota</taxon>
        <taxon>Gammaproteobacteria</taxon>
        <taxon>Oceanospirillales</taxon>
        <taxon>Halomonadaceae</taxon>
        <taxon>Halomonas</taxon>
    </lineage>
</organism>
<evidence type="ECO:0000256" key="2">
    <source>
        <dbReference type="SAM" id="SignalP"/>
    </source>
</evidence>
<dbReference type="NCBIfam" id="NF037995">
    <property type="entry name" value="TRAP_S1"/>
    <property type="match status" value="1"/>
</dbReference>
<dbReference type="CDD" id="cd13683">
    <property type="entry name" value="PBP2_TRAP_DctP6_7"/>
    <property type="match status" value="1"/>
</dbReference>
<accession>A0A291PC24</accession>
<evidence type="ECO:0000313" key="3">
    <source>
        <dbReference type="EMBL" id="ATJ84399.1"/>
    </source>
</evidence>
<dbReference type="PANTHER" id="PTHR33376">
    <property type="match status" value="1"/>
</dbReference>
<sequence>MKTMFPSKVAVFASLAALVASSATLADTTRIRFHTFYGTEMDEIAEKMQDQVREASDGELRIHYFRGGELVDSDQFVDAVSRGSIDVAYGVGSYWPGQVDLGNIEAGLPGAWTSTEEARTIFEDKGLNELLEDAYAEKGVVLLGHGYGSNYDLLTKEPVSSLEDLQSMKIRATGQMARVLQAFDIPTVYLPAQELYVGLSTGVIDGAIYGGPVEYEQLKLNEAAEHYTFLNMLNPGWTETAIVNESTWEELSEEHRDILRDAVEQYASDIHAWLEEGNQRIIEEGEMFEFASLPEEDSRRLTEAAQVVWQEEAEKSERNARAIEILVENAKEQGRL</sequence>
<dbReference type="Gene3D" id="3.40.190.170">
    <property type="entry name" value="Bacterial extracellular solute-binding protein, family 7"/>
    <property type="match status" value="1"/>
</dbReference>
<keyword evidence="1 2" id="KW-0732">Signal</keyword>
<dbReference type="OrthoDB" id="9769667at2"/>
<protein>
    <submittedName>
        <fullName evidence="3">TRAP-type C4-dicarboxylate transport system, periplasmic component</fullName>
    </submittedName>
</protein>
<dbReference type="InterPro" id="IPR038404">
    <property type="entry name" value="TRAP_DctP_sf"/>
</dbReference>
<feature type="chain" id="PRO_5013171944" evidence="2">
    <location>
        <begin position="27"/>
        <end position="336"/>
    </location>
</feature>
<gene>
    <name evidence="3" type="ORF">BEI_3412</name>
</gene>
<proteinExistence type="predicted"/>
<dbReference type="Proteomes" id="UP000219993">
    <property type="component" value="Chromosome"/>
</dbReference>
<dbReference type="AlphaFoldDB" id="A0A291PC24"/>